<dbReference type="EMBL" id="JADCSA010000004">
    <property type="protein sequence ID" value="MBE7324058.1"/>
    <property type="molecule type" value="Genomic_DNA"/>
</dbReference>
<evidence type="ECO:0000313" key="3">
    <source>
        <dbReference type="Proteomes" id="UP000756387"/>
    </source>
</evidence>
<protein>
    <recommendedName>
        <fullName evidence="4">DUF4254 domain-containing protein</fullName>
    </recommendedName>
</protein>
<sequence>MSTSSTTGGTAPEQPHDGHRRPDAVDDLVAGLEGLSGRPPKVWRRELLDRLDRTRTLLVEESQGPDDWLQARRSSLLRERNSLLDRITLTRHRVIGTDDVDRVAYDVRRLAACLRRHLQRVNDVAWDEVELEVGGSE</sequence>
<keyword evidence="3" id="KW-1185">Reference proteome</keyword>
<evidence type="ECO:0000313" key="2">
    <source>
        <dbReference type="EMBL" id="MBE7324058.1"/>
    </source>
</evidence>
<evidence type="ECO:0008006" key="4">
    <source>
        <dbReference type="Google" id="ProtNLM"/>
    </source>
</evidence>
<proteinExistence type="predicted"/>
<name>A0ABR9RR68_9ACTN</name>
<feature type="region of interest" description="Disordered" evidence="1">
    <location>
        <begin position="1"/>
        <end position="33"/>
    </location>
</feature>
<reference evidence="2 3" key="1">
    <citation type="submission" date="2020-10" db="EMBL/GenBank/DDBJ databases">
        <title>Nocardioides sp. isolated from sludge.</title>
        <authorList>
            <person name="Zhang X."/>
        </authorList>
    </citation>
    <scope>NUCLEOTIDE SEQUENCE [LARGE SCALE GENOMIC DNA]</scope>
    <source>
        <strain evidence="2 3">Y6</strain>
    </source>
</reference>
<dbReference type="Proteomes" id="UP000756387">
    <property type="component" value="Unassembled WGS sequence"/>
</dbReference>
<gene>
    <name evidence="2" type="ORF">IEQ44_05280</name>
</gene>
<feature type="compositionally biased region" description="Basic and acidic residues" evidence="1">
    <location>
        <begin position="14"/>
        <end position="24"/>
    </location>
</feature>
<dbReference type="RefSeq" id="WP_193637397.1">
    <property type="nucleotide sequence ID" value="NZ_JADCSA010000004.1"/>
</dbReference>
<accession>A0ABR9RR68</accession>
<evidence type="ECO:0000256" key="1">
    <source>
        <dbReference type="SAM" id="MobiDB-lite"/>
    </source>
</evidence>
<organism evidence="2 3">
    <name type="scientific">Nocardioides malaquae</name>
    <dbReference type="NCBI Taxonomy" id="2773426"/>
    <lineage>
        <taxon>Bacteria</taxon>
        <taxon>Bacillati</taxon>
        <taxon>Actinomycetota</taxon>
        <taxon>Actinomycetes</taxon>
        <taxon>Propionibacteriales</taxon>
        <taxon>Nocardioidaceae</taxon>
        <taxon>Nocardioides</taxon>
    </lineage>
</organism>
<comment type="caution">
    <text evidence="2">The sequence shown here is derived from an EMBL/GenBank/DDBJ whole genome shotgun (WGS) entry which is preliminary data.</text>
</comment>